<evidence type="ECO:0000256" key="5">
    <source>
        <dbReference type="SAM" id="MobiDB-lite"/>
    </source>
</evidence>
<dbReference type="AlphaFoldDB" id="A0AA38XNW6"/>
<gene>
    <name evidence="7" type="ORF">H2200_000629</name>
</gene>
<name>A0AA38XNW6_9EURO</name>
<dbReference type="EMBL" id="JAPDRK010000001">
    <property type="protein sequence ID" value="KAJ9616909.1"/>
    <property type="molecule type" value="Genomic_DNA"/>
</dbReference>
<dbReference type="InterPro" id="IPR051694">
    <property type="entry name" value="Immunoregulatory_rcpt-like"/>
</dbReference>
<evidence type="ECO:0000256" key="3">
    <source>
        <dbReference type="ARBA" id="ARBA00022989"/>
    </source>
</evidence>
<evidence type="ECO:0000256" key="2">
    <source>
        <dbReference type="ARBA" id="ARBA00022692"/>
    </source>
</evidence>
<organism evidence="7 8">
    <name type="scientific">Cladophialophora chaetospira</name>
    <dbReference type="NCBI Taxonomy" id="386627"/>
    <lineage>
        <taxon>Eukaryota</taxon>
        <taxon>Fungi</taxon>
        <taxon>Dikarya</taxon>
        <taxon>Ascomycota</taxon>
        <taxon>Pezizomycotina</taxon>
        <taxon>Eurotiomycetes</taxon>
        <taxon>Chaetothyriomycetidae</taxon>
        <taxon>Chaetothyriales</taxon>
        <taxon>Herpotrichiellaceae</taxon>
        <taxon>Cladophialophora</taxon>
    </lineage>
</organism>
<keyword evidence="3 6" id="KW-1133">Transmembrane helix</keyword>
<comment type="caution">
    <text evidence="7">The sequence shown here is derived from an EMBL/GenBank/DDBJ whole genome shotgun (WGS) entry which is preliminary data.</text>
</comment>
<keyword evidence="4 6" id="KW-0472">Membrane</keyword>
<feature type="transmembrane region" description="Helical" evidence="6">
    <location>
        <begin position="213"/>
        <end position="235"/>
    </location>
</feature>
<evidence type="ECO:0000256" key="4">
    <source>
        <dbReference type="ARBA" id="ARBA00023136"/>
    </source>
</evidence>
<proteinExistence type="predicted"/>
<feature type="compositionally biased region" description="Low complexity" evidence="5">
    <location>
        <begin position="146"/>
        <end position="197"/>
    </location>
</feature>
<feature type="region of interest" description="Disordered" evidence="5">
    <location>
        <begin position="242"/>
        <end position="304"/>
    </location>
</feature>
<feature type="compositionally biased region" description="Polar residues" evidence="5">
    <location>
        <begin position="257"/>
        <end position="280"/>
    </location>
</feature>
<keyword evidence="2 6" id="KW-0812">Transmembrane</keyword>
<reference evidence="7" key="1">
    <citation type="submission" date="2022-10" db="EMBL/GenBank/DDBJ databases">
        <title>Culturing micro-colonial fungi from biological soil crusts in the Mojave desert and describing Neophaeococcomyces mojavensis, and introducing the new genera and species Taxawa tesnikishii.</title>
        <authorList>
            <person name="Kurbessoian T."/>
            <person name="Stajich J.E."/>
        </authorList>
    </citation>
    <scope>NUCLEOTIDE SEQUENCE</scope>
    <source>
        <strain evidence="7">TK_41</strain>
    </source>
</reference>
<evidence type="ECO:0000313" key="7">
    <source>
        <dbReference type="EMBL" id="KAJ9616909.1"/>
    </source>
</evidence>
<evidence type="ECO:0000256" key="6">
    <source>
        <dbReference type="SAM" id="Phobius"/>
    </source>
</evidence>
<evidence type="ECO:0000256" key="1">
    <source>
        <dbReference type="ARBA" id="ARBA00004167"/>
    </source>
</evidence>
<feature type="compositionally biased region" description="Basic and acidic residues" evidence="5">
    <location>
        <begin position="294"/>
        <end position="304"/>
    </location>
</feature>
<evidence type="ECO:0000313" key="8">
    <source>
        <dbReference type="Proteomes" id="UP001172673"/>
    </source>
</evidence>
<sequence>MAQCYDHDTVTNTQRLLGGAWIQCPSGNGCCVVGDQCLDYNLCHYTHDSNSTQGRFSTYYVSRCTDPTYTGPDCPQACSAPGPPDAVYNYTTQEWACCGTDSEGKISCDAPTENEVFQAPAPSDLVVLSPGVALVSTQTLMPGPRTSSSTSSSSSSSTTESSSTTASSSAPSTIPSTTTSLFSTSTSAPSSTNTPTPIQQNRSSDGLSTGAKAGIGVGVALGVLTIVALLALFLLRRRKRRNDATTSEAKYPPNSLEAPNQQPPYTQSPLYEVPSSTAVSSPDAYASAANGTKEPYELDSSNRK</sequence>
<feature type="region of interest" description="Disordered" evidence="5">
    <location>
        <begin position="138"/>
        <end position="205"/>
    </location>
</feature>
<dbReference type="PANTHER" id="PTHR15549">
    <property type="entry name" value="PAIRED IMMUNOGLOBULIN-LIKE TYPE 2 RECEPTOR"/>
    <property type="match status" value="1"/>
</dbReference>
<dbReference type="GO" id="GO:0071944">
    <property type="term" value="C:cell periphery"/>
    <property type="evidence" value="ECO:0007669"/>
    <property type="project" value="UniProtKB-ARBA"/>
</dbReference>
<accession>A0AA38XNW6</accession>
<dbReference type="Proteomes" id="UP001172673">
    <property type="component" value="Unassembled WGS sequence"/>
</dbReference>
<dbReference type="PANTHER" id="PTHR15549:SF30">
    <property type="entry name" value="MID2 DOMAIN-CONTAINING PROTEIN"/>
    <property type="match status" value="1"/>
</dbReference>
<dbReference type="GO" id="GO:0016020">
    <property type="term" value="C:membrane"/>
    <property type="evidence" value="ECO:0007669"/>
    <property type="project" value="UniProtKB-SubCell"/>
</dbReference>
<protein>
    <submittedName>
        <fullName evidence="7">Uncharacterized protein</fullName>
    </submittedName>
</protein>
<comment type="subcellular location">
    <subcellularLocation>
        <location evidence="1">Membrane</location>
        <topology evidence="1">Single-pass membrane protein</topology>
    </subcellularLocation>
</comment>
<keyword evidence="8" id="KW-1185">Reference proteome</keyword>